<keyword evidence="2" id="KW-1185">Reference proteome</keyword>
<name>A0A8R1TT62_ONCVO</name>
<dbReference type="EMBL" id="CMVM020000122">
    <property type="status" value="NOT_ANNOTATED_CDS"/>
    <property type="molecule type" value="Genomic_DNA"/>
</dbReference>
<evidence type="ECO:0000313" key="1">
    <source>
        <dbReference type="EnsemblMetazoa" id="OVOC3910.1"/>
    </source>
</evidence>
<dbReference type="EnsemblMetazoa" id="OVOC3910.1">
    <property type="protein sequence ID" value="OVOC3910.1"/>
    <property type="gene ID" value="WBGene00240719"/>
</dbReference>
<sequence>MVIFSTMLSCNKLEETSSGDKMCDGAIISTSMSTDRGHSAAEAVINEIIFQHQTPRPDQSNIA</sequence>
<evidence type="ECO:0000313" key="2">
    <source>
        <dbReference type="Proteomes" id="UP000024404"/>
    </source>
</evidence>
<dbReference type="AlphaFoldDB" id="A0A8R1TT62"/>
<protein>
    <submittedName>
        <fullName evidence="1">Uncharacterized protein</fullName>
    </submittedName>
</protein>
<organism evidence="1 2">
    <name type="scientific">Onchocerca volvulus</name>
    <dbReference type="NCBI Taxonomy" id="6282"/>
    <lineage>
        <taxon>Eukaryota</taxon>
        <taxon>Metazoa</taxon>
        <taxon>Ecdysozoa</taxon>
        <taxon>Nematoda</taxon>
        <taxon>Chromadorea</taxon>
        <taxon>Rhabditida</taxon>
        <taxon>Spirurina</taxon>
        <taxon>Spiruromorpha</taxon>
        <taxon>Filarioidea</taxon>
        <taxon>Onchocercidae</taxon>
        <taxon>Onchocerca</taxon>
    </lineage>
</organism>
<dbReference type="Proteomes" id="UP000024404">
    <property type="component" value="Unassembled WGS sequence"/>
</dbReference>
<reference evidence="2" key="1">
    <citation type="submission" date="2013-10" db="EMBL/GenBank/DDBJ databases">
        <title>Genome sequencing of Onchocerca volvulus.</title>
        <authorList>
            <person name="Cotton J."/>
            <person name="Tsai J."/>
            <person name="Stanley E."/>
            <person name="Tracey A."/>
            <person name="Holroyd N."/>
            <person name="Lustigman S."/>
            <person name="Berriman M."/>
        </authorList>
    </citation>
    <scope>NUCLEOTIDE SEQUENCE</scope>
</reference>
<proteinExistence type="predicted"/>
<accession>A0A8R1TT62</accession>
<reference evidence="1" key="2">
    <citation type="submission" date="2022-06" db="UniProtKB">
        <authorList>
            <consortium name="EnsemblMetazoa"/>
        </authorList>
    </citation>
    <scope>IDENTIFICATION</scope>
</reference>